<dbReference type="SMART" id="SM01026">
    <property type="entry name" value="Beach"/>
    <property type="match status" value="1"/>
</dbReference>
<evidence type="ECO:0000256" key="2">
    <source>
        <dbReference type="ARBA" id="ARBA00022737"/>
    </source>
</evidence>
<dbReference type="PROSITE" id="PS00678">
    <property type="entry name" value="WD_REPEATS_1"/>
    <property type="match status" value="1"/>
</dbReference>
<dbReference type="EMBL" id="KN831775">
    <property type="protein sequence ID" value="KIM43842.1"/>
    <property type="molecule type" value="Genomic_DNA"/>
</dbReference>
<evidence type="ECO:0000259" key="6">
    <source>
        <dbReference type="PROSITE" id="PS51783"/>
    </source>
</evidence>
<dbReference type="InterPro" id="IPR036372">
    <property type="entry name" value="BEACH_dom_sf"/>
</dbReference>
<accession>A0A0C2YS34</accession>
<protein>
    <recommendedName>
        <fullName evidence="9">Beach-domain-containing protein</fullName>
    </recommendedName>
</protein>
<dbReference type="Gene3D" id="1.10.1540.10">
    <property type="entry name" value="BEACH domain"/>
    <property type="match status" value="1"/>
</dbReference>
<dbReference type="InterPro" id="IPR031570">
    <property type="entry name" value="NBEA/BDCP_DUF4704"/>
</dbReference>
<dbReference type="PANTHER" id="PTHR46108:SF4">
    <property type="entry name" value="BLUE CHEESE"/>
    <property type="match status" value="1"/>
</dbReference>
<evidence type="ECO:0008006" key="9">
    <source>
        <dbReference type="Google" id="ProtNLM"/>
    </source>
</evidence>
<dbReference type="InterPro" id="IPR019775">
    <property type="entry name" value="WD40_repeat_CS"/>
</dbReference>
<dbReference type="InterPro" id="IPR015943">
    <property type="entry name" value="WD40/YVTN_repeat-like_dom_sf"/>
</dbReference>
<dbReference type="InterPro" id="IPR000409">
    <property type="entry name" value="BEACH_dom"/>
</dbReference>
<dbReference type="SUPFAM" id="SSF50978">
    <property type="entry name" value="WD40 repeat-like"/>
    <property type="match status" value="1"/>
</dbReference>
<feature type="repeat" description="WD" evidence="3">
    <location>
        <begin position="1972"/>
        <end position="2013"/>
    </location>
</feature>
<dbReference type="Gene3D" id="2.130.10.10">
    <property type="entry name" value="YVTN repeat-like/Quinoprotein amine dehydrogenase"/>
    <property type="match status" value="1"/>
</dbReference>
<evidence type="ECO:0000256" key="4">
    <source>
        <dbReference type="SAM" id="MobiDB-lite"/>
    </source>
</evidence>
<dbReference type="InterPro" id="IPR056252">
    <property type="entry name" value="Alfy-like_Arm-like"/>
</dbReference>
<feature type="region of interest" description="Disordered" evidence="4">
    <location>
        <begin position="12"/>
        <end position="50"/>
    </location>
</feature>
<dbReference type="PROSITE" id="PS50294">
    <property type="entry name" value="WD_REPEATS_REGION"/>
    <property type="match status" value="1"/>
</dbReference>
<keyword evidence="8" id="KW-1185">Reference proteome</keyword>
<feature type="region of interest" description="Disordered" evidence="4">
    <location>
        <begin position="645"/>
        <end position="672"/>
    </location>
</feature>
<dbReference type="CDD" id="cd06071">
    <property type="entry name" value="Beach"/>
    <property type="match status" value="1"/>
</dbReference>
<evidence type="ECO:0000313" key="8">
    <source>
        <dbReference type="Proteomes" id="UP000053424"/>
    </source>
</evidence>
<feature type="compositionally biased region" description="Low complexity" evidence="4">
    <location>
        <begin position="29"/>
        <end position="50"/>
    </location>
</feature>
<dbReference type="SUPFAM" id="SSF50729">
    <property type="entry name" value="PH domain-like"/>
    <property type="match status" value="1"/>
</dbReference>
<dbReference type="InterPro" id="IPR011993">
    <property type="entry name" value="PH-like_dom_sf"/>
</dbReference>
<dbReference type="InterPro" id="IPR051944">
    <property type="entry name" value="BEACH_domain_protein"/>
</dbReference>
<dbReference type="InterPro" id="IPR013320">
    <property type="entry name" value="ConA-like_dom_sf"/>
</dbReference>
<dbReference type="Gene3D" id="2.60.120.200">
    <property type="match status" value="1"/>
</dbReference>
<dbReference type="InterPro" id="IPR001680">
    <property type="entry name" value="WD40_rpt"/>
</dbReference>
<feature type="compositionally biased region" description="Low complexity" evidence="4">
    <location>
        <begin position="645"/>
        <end position="656"/>
    </location>
</feature>
<dbReference type="Gene3D" id="2.30.29.30">
    <property type="entry name" value="Pleckstrin-homology domain (PH domain)/Phosphotyrosine-binding domain (PTB)"/>
    <property type="match status" value="1"/>
</dbReference>
<dbReference type="SUPFAM" id="SSF81837">
    <property type="entry name" value="BEACH domain"/>
    <property type="match status" value="1"/>
</dbReference>
<proteinExistence type="predicted"/>
<dbReference type="STRING" id="686832.A0A0C2YS34"/>
<dbReference type="PROSITE" id="PS51783">
    <property type="entry name" value="PH_BEACH"/>
    <property type="match status" value="1"/>
</dbReference>
<reference evidence="7 8" key="1">
    <citation type="submission" date="2014-04" db="EMBL/GenBank/DDBJ databases">
        <authorList>
            <consortium name="DOE Joint Genome Institute"/>
            <person name="Kuo A."/>
            <person name="Gay G."/>
            <person name="Dore J."/>
            <person name="Kohler A."/>
            <person name="Nagy L.G."/>
            <person name="Floudas D."/>
            <person name="Copeland A."/>
            <person name="Barry K.W."/>
            <person name="Cichocki N."/>
            <person name="Veneault-Fourrey C."/>
            <person name="LaButti K."/>
            <person name="Lindquist E.A."/>
            <person name="Lipzen A."/>
            <person name="Lundell T."/>
            <person name="Morin E."/>
            <person name="Murat C."/>
            <person name="Sun H."/>
            <person name="Tunlid A."/>
            <person name="Henrissat B."/>
            <person name="Grigoriev I.V."/>
            <person name="Hibbett D.S."/>
            <person name="Martin F."/>
            <person name="Nordberg H.P."/>
            <person name="Cantor M.N."/>
            <person name="Hua S.X."/>
        </authorList>
    </citation>
    <scope>NUCLEOTIDE SEQUENCE [LARGE SCALE GENOMIC DNA]</scope>
    <source>
        <strain evidence="8">h7</strain>
    </source>
</reference>
<dbReference type="Pfam" id="PF02138">
    <property type="entry name" value="Beach"/>
    <property type="match status" value="1"/>
</dbReference>
<dbReference type="Proteomes" id="UP000053424">
    <property type="component" value="Unassembled WGS sequence"/>
</dbReference>
<evidence type="ECO:0000256" key="1">
    <source>
        <dbReference type="ARBA" id="ARBA00022574"/>
    </source>
</evidence>
<keyword evidence="2" id="KW-0677">Repeat</keyword>
<dbReference type="PROSITE" id="PS50082">
    <property type="entry name" value="WD_REPEATS_2"/>
    <property type="match status" value="2"/>
</dbReference>
<dbReference type="HOGENOM" id="CLU_000175_1_1_1"/>
<keyword evidence="1 3" id="KW-0853">WD repeat</keyword>
<evidence type="ECO:0000313" key="7">
    <source>
        <dbReference type="EMBL" id="KIM43842.1"/>
    </source>
</evidence>
<dbReference type="PANTHER" id="PTHR46108">
    <property type="entry name" value="BLUE CHEESE"/>
    <property type="match status" value="1"/>
</dbReference>
<name>A0A0C2YS34_HEBCY</name>
<feature type="domain" description="BEACH" evidence="5">
    <location>
        <begin position="1542"/>
        <end position="1831"/>
    </location>
</feature>
<reference evidence="8" key="2">
    <citation type="submission" date="2015-01" db="EMBL/GenBank/DDBJ databases">
        <title>Evolutionary Origins and Diversification of the Mycorrhizal Mutualists.</title>
        <authorList>
            <consortium name="DOE Joint Genome Institute"/>
            <consortium name="Mycorrhizal Genomics Consortium"/>
            <person name="Kohler A."/>
            <person name="Kuo A."/>
            <person name="Nagy L.G."/>
            <person name="Floudas D."/>
            <person name="Copeland A."/>
            <person name="Barry K.W."/>
            <person name="Cichocki N."/>
            <person name="Veneault-Fourrey C."/>
            <person name="LaButti K."/>
            <person name="Lindquist E.A."/>
            <person name="Lipzen A."/>
            <person name="Lundell T."/>
            <person name="Morin E."/>
            <person name="Murat C."/>
            <person name="Riley R."/>
            <person name="Ohm R."/>
            <person name="Sun H."/>
            <person name="Tunlid A."/>
            <person name="Henrissat B."/>
            <person name="Grigoriev I.V."/>
            <person name="Hibbett D.S."/>
            <person name="Martin F."/>
        </authorList>
    </citation>
    <scope>NUCLEOTIDE SEQUENCE [LARGE SCALE GENOMIC DNA]</scope>
    <source>
        <strain evidence="8">h7</strain>
    </source>
</reference>
<dbReference type="InterPro" id="IPR036322">
    <property type="entry name" value="WD40_repeat_dom_sf"/>
</dbReference>
<feature type="repeat" description="WD" evidence="3">
    <location>
        <begin position="1937"/>
        <end position="1959"/>
    </location>
</feature>
<feature type="compositionally biased region" description="Low complexity" evidence="4">
    <location>
        <begin position="663"/>
        <end position="672"/>
    </location>
</feature>
<evidence type="ECO:0000259" key="5">
    <source>
        <dbReference type="PROSITE" id="PS50197"/>
    </source>
</evidence>
<sequence length="2234" mass="248042">MFQTLLSPLRSRFDLSPRSPTFPGPESATTPRSPFFTSPTGNTSGSFGTFGSALGAEQEATPEEFARDVLIQLMRNAVEDMKIRGAESSEGGLRGRIEILSEIHRIMQQDSVTKEIFREMDGFLSLMSVLASLGVEEPGALQGDDEALIVTQEANGGVPFLVEPAVQTREDRTECLKLVFVVLGEAMEGSDENELYFRTKVGYESLKLALQNLATEADHAHIFSFLLALSLSDFSPFYIDFFVRIQGPDDRVKKVSGTLKHSGAVKILWELAEGTKDVTTRYTLFKLFEVLFTLSHRNAGILSSLGIVGSVFGRLRVAQDKEKQVLQKLLRRLLEMGASTREARRLFEAAVHDEKLDPEILDVIRFGMKSRWVEHFSMESSAALVLQSDAKTLPKDGISFSMWFFPSSLPSTSSHTLFKASTPGAARPLFQFSLRPDGKVSIASNAVQEDETNFPASKVRKGRWTHLAFVWYLRRGSNPNLRLYVDGVLIEGLHLPYPRAESMSGFGANLGVRYTLGDTDAKSSSMSWCLASAYLLGLPLADDLPRLIHHLGPRYTGTFQDLELVKFLTYEASTSLNMFLSSAAAASAVHSPFSPQGSIKSKIAQTTPIVKALREGMASMGLKEDTIVFVVAPAEFGWGVEGGLSSDSSASSEVMSPDVRSPRGATARAGGGANNNAKGRLNAMLCGDVFVVKAESLDVALWKIGGAAVGLRLVQLASTSHELSRTLGILTDGLKNSWQNSEDMERLRGYDILGDILRIKAQMINLTAFETLFEFLGVNFNSPEQSTIVNPLAYRAIALDFSLWSHTRPEIQRAHLEQFTTLLSLSRFKAFNWKQRLGKMNLVRKCLFALQSDWYGSSNGTKKPLENLGGSKEDAGMLSHLIEALGVVLKAPGGFVKEDIKATVAYLAANLHETAGDSSPHSIISRFEFKTPPREKAEQVFSLLIQILGFQPYYTKFTAALPITRIILLLLGDRPSSFVVVQTLNLIGISIRVSSAFSRKFELVSGWNVLRTILPAVWDPEVNRAAFDLLLGRTSLTLGVGGSQAPTPTSATRRDEQERTTSTTVSCTHILPTIISALQTGLIAVANNCHVSENDQAATNLSWSTESTMEILIEELLTLHATSSTFRQIFESQQTTQLFIDTYKSMVAKLSSANVINEWNIRILEKLTHFGLALALDNAVGGSQKREILDKIQSAEIILNPSAKTTRIDPGLVVDNRSVRQRIASARFSIQVGERTVIKTIARMTEWRKTVQASERKRLRKTVLDMREHRRQVSRLTEWTYLLTSERGLWPHHEPIVWRLDETEGPHRIRKKLEPQNDNSPSSRVDALEEVTRGVNPPDTETTSILQVEVPPWAESYEISATEMDDRQQLAEEIVDDKLRRIRHELEPGDVIEAVATVARIDGVDSSPGLLILGRTHIYMLDGVVENEEGEVIDAHDAPKRLLFIPGSIVELNGPQRAQRWAHSQIATGSDKKFLFRDVALEIYFKDSRSLLIVFLDKKKRSDVEHRLSTILGRPYSDISHTAAPVSLQRTPIFGKMGSRMLSGFKTDELSTATRRWQAREISNFAYLSILNQISGRTPSDATQYPVFPWVLNDYTSQILDLNNPDSYRDLTKPMGALTPARRQAAEMRYTNLESVGEDPFHYGTHFSSSMIVCHFLIRLAPFTNMFKTLQGGDWDLPDRLFSDLPRAYDSAARDVRGDVRELIPEFYTCPEFLENAANHDFGVLQQTGERIHDVKLPPWARQDPLLFIALNRKALESPIVSEHLPAWIDLIWGCNQRDPASLNVFHPLSYEGSIDLDAIKDDLEREATVGIIHNFGQTPRKLFNSPHPERYHHGLHSLPLGVLHGIEEDPHLLTQNSRCFRDLGPATPVRELVPDIVTEKMTPCPEGVLCMPQHPHEHVEWGSGSGELRVVIDQKVMQVVENAFCTCAAFADTSSLVTGSSDYTVRLWKVLRGSHPNSSTSGLHVTLSHIMRVHTDEIVSVAASRAWSLVVSGSRDGSAALWDLNKGVYVRSIWHGEGGESSAVGLVSINESTGYIATCSRLKLCLHTINARPIATLDLTTTSSFSKLVPTITSMAFHEREYSHLGVLATGGPDGSITLRTWTADGTPEGEKAQWEFLTIRTMKVRMVGHHRPPAVTALKFLGENLYHGEETGKSFIWNLPDSGWTHIYLANLEFVTICIPVHSHSGRLFSNVIFIPINRTQCILPQPMSSLGYSDFVTHTPFRNPHHSGLMA</sequence>
<dbReference type="PROSITE" id="PS50197">
    <property type="entry name" value="BEACH"/>
    <property type="match status" value="1"/>
</dbReference>
<evidence type="ECO:0000256" key="3">
    <source>
        <dbReference type="PROSITE-ProRule" id="PRU00221"/>
    </source>
</evidence>
<dbReference type="Pfam" id="PF23295">
    <property type="entry name" value="Arm_4"/>
    <property type="match status" value="1"/>
</dbReference>
<dbReference type="SUPFAM" id="SSF49899">
    <property type="entry name" value="Concanavalin A-like lectins/glucanases"/>
    <property type="match status" value="1"/>
</dbReference>
<dbReference type="InterPro" id="IPR023362">
    <property type="entry name" value="PH-BEACH_dom"/>
</dbReference>
<feature type="region of interest" description="Disordered" evidence="4">
    <location>
        <begin position="1041"/>
        <end position="1062"/>
    </location>
</feature>
<dbReference type="SMART" id="SM00320">
    <property type="entry name" value="WD40"/>
    <property type="match status" value="3"/>
</dbReference>
<dbReference type="Pfam" id="PF13385">
    <property type="entry name" value="Laminin_G_3"/>
    <property type="match status" value="1"/>
</dbReference>
<gene>
    <name evidence="7" type="ORF">M413DRAFT_26133</name>
</gene>
<dbReference type="Pfam" id="PF15787">
    <property type="entry name" value="DUF4704"/>
    <property type="match status" value="1"/>
</dbReference>
<organism evidence="7 8">
    <name type="scientific">Hebeloma cylindrosporum</name>
    <dbReference type="NCBI Taxonomy" id="76867"/>
    <lineage>
        <taxon>Eukaryota</taxon>
        <taxon>Fungi</taxon>
        <taxon>Dikarya</taxon>
        <taxon>Basidiomycota</taxon>
        <taxon>Agaricomycotina</taxon>
        <taxon>Agaricomycetes</taxon>
        <taxon>Agaricomycetidae</taxon>
        <taxon>Agaricales</taxon>
        <taxon>Agaricineae</taxon>
        <taxon>Hymenogastraceae</taxon>
        <taxon>Hebeloma</taxon>
    </lineage>
</organism>
<dbReference type="OrthoDB" id="26681at2759"/>
<feature type="domain" description="BEACH-type PH" evidence="6">
    <location>
        <begin position="1387"/>
        <end position="1509"/>
    </location>
</feature>
<dbReference type="Pfam" id="PF00400">
    <property type="entry name" value="WD40"/>
    <property type="match status" value="1"/>
</dbReference>